<dbReference type="EMBL" id="CP017269">
    <property type="protein sequence ID" value="AOT72596.1"/>
    <property type="molecule type" value="Genomic_DNA"/>
</dbReference>
<dbReference type="InterPro" id="IPR018300">
    <property type="entry name" value="Aminotrans_IV_CS"/>
</dbReference>
<dbReference type="STRING" id="1424294.Gferi_25405"/>
<dbReference type="InterPro" id="IPR043132">
    <property type="entry name" value="BCAT-like_C"/>
</dbReference>
<dbReference type="PROSITE" id="PS00770">
    <property type="entry name" value="AA_TRANSFER_CLASS_4"/>
    <property type="match status" value="1"/>
</dbReference>
<dbReference type="GO" id="GO:0008153">
    <property type="term" value="P:4-aminobenzoate biosynthetic process"/>
    <property type="evidence" value="ECO:0007669"/>
    <property type="project" value="TreeGrafter"/>
</dbReference>
<evidence type="ECO:0000256" key="3">
    <source>
        <dbReference type="ARBA" id="ARBA00022898"/>
    </source>
</evidence>
<dbReference type="SUPFAM" id="SSF56752">
    <property type="entry name" value="D-aminoacid aminotransferase-like PLP-dependent enzymes"/>
    <property type="match status" value="1"/>
</dbReference>
<dbReference type="PANTHER" id="PTHR42743:SF2">
    <property type="entry name" value="AMINODEOXYCHORISMATE LYASE"/>
    <property type="match status" value="1"/>
</dbReference>
<dbReference type="Pfam" id="PF01063">
    <property type="entry name" value="Aminotran_4"/>
    <property type="match status" value="1"/>
</dbReference>
<dbReference type="Gene3D" id="3.20.10.10">
    <property type="entry name" value="D-amino Acid Aminotransferase, subunit A, domain 2"/>
    <property type="match status" value="1"/>
</dbReference>
<comment type="similarity">
    <text evidence="2 4">Belongs to the class-IV pyridoxal-phosphate-dependent aminotransferase family.</text>
</comment>
<comment type="cofactor">
    <cofactor evidence="1 5">
        <name>pyridoxal 5'-phosphate</name>
        <dbReference type="ChEBI" id="CHEBI:597326"/>
    </cofactor>
</comment>
<dbReference type="InterPro" id="IPR036038">
    <property type="entry name" value="Aminotransferase-like"/>
</dbReference>
<dbReference type="KEGG" id="gfe:Gferi_25405"/>
<organism evidence="6 7">
    <name type="scientific">Geosporobacter ferrireducens</name>
    <dbReference type="NCBI Taxonomy" id="1424294"/>
    <lineage>
        <taxon>Bacteria</taxon>
        <taxon>Bacillati</taxon>
        <taxon>Bacillota</taxon>
        <taxon>Clostridia</taxon>
        <taxon>Peptostreptococcales</taxon>
        <taxon>Thermotaleaceae</taxon>
        <taxon>Geosporobacter</taxon>
    </lineage>
</organism>
<sequence>MYIIQNGLRIESEKASVMVASEGYNFGYGIFETIKVVEGKILFFEEHLQRLQSGCKKLSLSTSFSSDELRKHCNDLIDANEMLSGVIKILFGKSKDNTDIIISTRQNSYKKENYDRGFRICFAEAKRNPYAMLTYIKSANYLENLLEKQKAAKRGFDEAVFLNIYEKISEGSLSNIFFIKDSVLCTPSISCGLLPGILREKVLALGKELGMQLSLGEFSMEELIAADEIFITNSILEIMPVSQIENQKLDIGKNKITSMLSKAYLEMIEKACKI</sequence>
<dbReference type="InterPro" id="IPR050571">
    <property type="entry name" value="Class-IV_PLP-Dep_Aminotrnsfr"/>
</dbReference>
<keyword evidence="7" id="KW-1185">Reference proteome</keyword>
<proteinExistence type="inferred from homology"/>
<dbReference type="PANTHER" id="PTHR42743">
    <property type="entry name" value="AMINO-ACID AMINOTRANSFERASE"/>
    <property type="match status" value="1"/>
</dbReference>
<dbReference type="InterPro" id="IPR001544">
    <property type="entry name" value="Aminotrans_IV"/>
</dbReference>
<accession>A0A1D8GNS4</accession>
<dbReference type="OrthoDB" id="9805628at2"/>
<dbReference type="RefSeq" id="WP_069980905.1">
    <property type="nucleotide sequence ID" value="NZ_CP017269.1"/>
</dbReference>
<evidence type="ECO:0000256" key="2">
    <source>
        <dbReference type="ARBA" id="ARBA00009320"/>
    </source>
</evidence>
<reference evidence="6 7" key="1">
    <citation type="submission" date="2016-09" db="EMBL/GenBank/DDBJ databases">
        <title>Genomic analysis reveals versatility of anaerobic energy metabolism of Geosporobacter ferrireducens IRF9 of phylum Firmicutes.</title>
        <authorList>
            <person name="Kim S.-J."/>
        </authorList>
    </citation>
    <scope>NUCLEOTIDE SEQUENCE [LARGE SCALE GENOMIC DNA]</scope>
    <source>
        <strain evidence="6 7">IRF9</strain>
    </source>
</reference>
<gene>
    <name evidence="6" type="ORF">Gferi_25405</name>
</gene>
<evidence type="ECO:0000256" key="1">
    <source>
        <dbReference type="ARBA" id="ARBA00001933"/>
    </source>
</evidence>
<dbReference type="AlphaFoldDB" id="A0A1D8GNS4"/>
<evidence type="ECO:0000313" key="6">
    <source>
        <dbReference type="EMBL" id="AOT72596.1"/>
    </source>
</evidence>
<keyword evidence="3 5" id="KW-0663">Pyridoxal phosphate</keyword>
<dbReference type="GO" id="GO:0005829">
    <property type="term" value="C:cytosol"/>
    <property type="evidence" value="ECO:0007669"/>
    <property type="project" value="TreeGrafter"/>
</dbReference>
<dbReference type="FunFam" id="3.20.10.10:FF:000002">
    <property type="entry name" value="D-alanine aminotransferase"/>
    <property type="match status" value="1"/>
</dbReference>
<dbReference type="CDD" id="cd00449">
    <property type="entry name" value="PLPDE_IV"/>
    <property type="match status" value="1"/>
</dbReference>
<dbReference type="Proteomes" id="UP000095743">
    <property type="component" value="Chromosome"/>
</dbReference>
<dbReference type="Gene3D" id="3.30.470.10">
    <property type="match status" value="1"/>
</dbReference>
<evidence type="ECO:0000313" key="7">
    <source>
        <dbReference type="Proteomes" id="UP000095743"/>
    </source>
</evidence>
<protein>
    <submittedName>
        <fullName evidence="6">4-amino-4-deoxychorismate lyase</fullName>
    </submittedName>
</protein>
<dbReference type="InterPro" id="IPR043131">
    <property type="entry name" value="BCAT-like_N"/>
</dbReference>
<evidence type="ECO:0000256" key="4">
    <source>
        <dbReference type="RuleBase" id="RU004106"/>
    </source>
</evidence>
<keyword evidence="6" id="KW-0456">Lyase</keyword>
<dbReference type="GO" id="GO:0008696">
    <property type="term" value="F:4-amino-4-deoxychorismate lyase activity"/>
    <property type="evidence" value="ECO:0007669"/>
    <property type="project" value="TreeGrafter"/>
</dbReference>
<evidence type="ECO:0000256" key="5">
    <source>
        <dbReference type="RuleBase" id="RU004516"/>
    </source>
</evidence>
<name>A0A1D8GNS4_9FIRM</name>